<dbReference type="InterPro" id="IPR000801">
    <property type="entry name" value="Esterase-like"/>
</dbReference>
<dbReference type="GO" id="GO:0016747">
    <property type="term" value="F:acyltransferase activity, transferring groups other than amino-acyl groups"/>
    <property type="evidence" value="ECO:0007669"/>
    <property type="project" value="TreeGrafter"/>
</dbReference>
<dbReference type="STRING" id="1079859.SAMN04515674_109131"/>
<evidence type="ECO:0000313" key="2">
    <source>
        <dbReference type="Proteomes" id="UP000199306"/>
    </source>
</evidence>
<dbReference type="InterPro" id="IPR029058">
    <property type="entry name" value="AB_hydrolase_fold"/>
</dbReference>
<protein>
    <submittedName>
        <fullName evidence="1">S-formylglutathione hydrolase FrmB</fullName>
    </submittedName>
</protein>
<gene>
    <name evidence="1" type="ORF">SAMN04515674_109131</name>
</gene>
<dbReference type="AlphaFoldDB" id="A0A1I5VI09"/>
<dbReference type="GO" id="GO:0016787">
    <property type="term" value="F:hydrolase activity"/>
    <property type="evidence" value="ECO:0007669"/>
    <property type="project" value="UniProtKB-KW"/>
</dbReference>
<keyword evidence="2" id="KW-1185">Reference proteome</keyword>
<dbReference type="InterPro" id="IPR050583">
    <property type="entry name" value="Mycobacterial_A85_antigen"/>
</dbReference>
<dbReference type="Pfam" id="PF00756">
    <property type="entry name" value="Esterase"/>
    <property type="match status" value="1"/>
</dbReference>
<keyword evidence="1" id="KW-0378">Hydrolase</keyword>
<dbReference type="Proteomes" id="UP000199306">
    <property type="component" value="Unassembled WGS sequence"/>
</dbReference>
<sequence length="264" mass="30253">MKFRSIAVSDPRFERDNLRYITVKSDHLKGRGDISVFVPPGNDHQDLPIVILLHGVYGSHWAWTHLAGVHYQMQAGIDRGLLKPMVLVMPSDGLWGDGSGYMEHKVQNFEKWIMIDVINAVSQTIKETSDNSVLFIAGLSMGGFGALRLGAKYGNRFKAISGLSSITDARQMKDFAEEDFLTFLDENQEDLSVFETILKNRDTLPEIRFDCGVSDPLIMENRLLHKQLTEREIPHLYQEFSGSHEWPYWEENIMKTLLYFNEQL</sequence>
<organism evidence="1 2">
    <name type="scientific">Pseudarcicella hirudinis</name>
    <dbReference type="NCBI Taxonomy" id="1079859"/>
    <lineage>
        <taxon>Bacteria</taxon>
        <taxon>Pseudomonadati</taxon>
        <taxon>Bacteroidota</taxon>
        <taxon>Cytophagia</taxon>
        <taxon>Cytophagales</taxon>
        <taxon>Flectobacillaceae</taxon>
        <taxon>Pseudarcicella</taxon>
    </lineage>
</organism>
<reference evidence="1 2" key="1">
    <citation type="submission" date="2016-10" db="EMBL/GenBank/DDBJ databases">
        <authorList>
            <person name="de Groot N.N."/>
        </authorList>
    </citation>
    <scope>NUCLEOTIDE SEQUENCE [LARGE SCALE GENOMIC DNA]</scope>
    <source>
        <strain evidence="2">E92,LMG 26720,CCM 7988</strain>
    </source>
</reference>
<dbReference type="RefSeq" id="WP_092018211.1">
    <property type="nucleotide sequence ID" value="NZ_FOXH01000009.1"/>
</dbReference>
<dbReference type="PANTHER" id="PTHR48098">
    <property type="entry name" value="ENTEROCHELIN ESTERASE-RELATED"/>
    <property type="match status" value="1"/>
</dbReference>
<dbReference type="SUPFAM" id="SSF53474">
    <property type="entry name" value="alpha/beta-Hydrolases"/>
    <property type="match status" value="1"/>
</dbReference>
<name>A0A1I5VI09_9BACT</name>
<evidence type="ECO:0000313" key="1">
    <source>
        <dbReference type="EMBL" id="SFQ07109.1"/>
    </source>
</evidence>
<dbReference type="EMBL" id="FOXH01000009">
    <property type="protein sequence ID" value="SFQ07109.1"/>
    <property type="molecule type" value="Genomic_DNA"/>
</dbReference>
<dbReference type="PANTHER" id="PTHR48098:SF1">
    <property type="entry name" value="DIACYLGLYCEROL ACYLTRANSFERASE_MYCOLYLTRANSFERASE AG85A"/>
    <property type="match status" value="1"/>
</dbReference>
<dbReference type="OrthoDB" id="9803578at2"/>
<dbReference type="Gene3D" id="3.40.50.1820">
    <property type="entry name" value="alpha/beta hydrolase"/>
    <property type="match status" value="1"/>
</dbReference>
<accession>A0A1I5VI09</accession>
<proteinExistence type="predicted"/>